<dbReference type="EMBL" id="BAABBO010000018">
    <property type="protein sequence ID" value="GAA3975262.1"/>
    <property type="molecule type" value="Genomic_DNA"/>
</dbReference>
<keyword evidence="9" id="KW-1185">Reference proteome</keyword>
<keyword evidence="6 7" id="KW-0472">Membrane</keyword>
<evidence type="ECO:0000256" key="6">
    <source>
        <dbReference type="ARBA" id="ARBA00023136"/>
    </source>
</evidence>
<evidence type="ECO:0000313" key="8">
    <source>
        <dbReference type="EMBL" id="GAA3975262.1"/>
    </source>
</evidence>
<dbReference type="Proteomes" id="UP001501337">
    <property type="component" value="Unassembled WGS sequence"/>
</dbReference>
<dbReference type="Pfam" id="PF01899">
    <property type="entry name" value="MNHE"/>
    <property type="match status" value="1"/>
</dbReference>
<evidence type="ECO:0000256" key="2">
    <source>
        <dbReference type="ARBA" id="ARBA00006228"/>
    </source>
</evidence>
<keyword evidence="5 7" id="KW-1133">Transmembrane helix</keyword>
<evidence type="ECO:0000256" key="4">
    <source>
        <dbReference type="ARBA" id="ARBA00022692"/>
    </source>
</evidence>
<dbReference type="InterPro" id="IPR002758">
    <property type="entry name" value="Cation_antiport_E"/>
</dbReference>
<evidence type="ECO:0000313" key="9">
    <source>
        <dbReference type="Proteomes" id="UP001501337"/>
    </source>
</evidence>
<comment type="caution">
    <text evidence="8">The sequence shown here is derived from an EMBL/GenBank/DDBJ whole genome shotgun (WGS) entry which is preliminary data.</text>
</comment>
<sequence>MSLFRTIVPRPMLTLLLWVVWLLLNNTIAFGHVLLGLFLAIAIPRLTYYFWDPQADVKRPLLMVKFIAVLVFDIIIANIEVARRILGPSKELRPAFFEYPLAITGDFPITILASTISLTPGTVSAQLSADRSRLLVHGLHVDDVASAIEQIRQRYEAPLQEIFGC</sequence>
<gene>
    <name evidence="8" type="ORF">GCM10022278_35260</name>
</gene>
<protein>
    <submittedName>
        <fullName evidence="8">Na+/H+ antiporter subunit E</fullName>
    </submittedName>
</protein>
<dbReference type="PIRSF" id="PIRSF019239">
    <property type="entry name" value="MrpE"/>
    <property type="match status" value="1"/>
</dbReference>
<organism evidence="8 9">
    <name type="scientific">Allohahella marinimesophila</name>
    <dbReference type="NCBI Taxonomy" id="1054972"/>
    <lineage>
        <taxon>Bacteria</taxon>
        <taxon>Pseudomonadati</taxon>
        <taxon>Pseudomonadota</taxon>
        <taxon>Gammaproteobacteria</taxon>
        <taxon>Oceanospirillales</taxon>
        <taxon>Hahellaceae</taxon>
        <taxon>Allohahella</taxon>
    </lineage>
</organism>
<name>A0ABP7Q2T1_9GAMM</name>
<dbReference type="PANTHER" id="PTHR34584">
    <property type="entry name" value="NA(+)/H(+) ANTIPORTER SUBUNIT E1"/>
    <property type="match status" value="1"/>
</dbReference>
<evidence type="ECO:0000256" key="7">
    <source>
        <dbReference type="SAM" id="Phobius"/>
    </source>
</evidence>
<reference evidence="9" key="1">
    <citation type="journal article" date="2019" name="Int. J. Syst. Evol. Microbiol.">
        <title>The Global Catalogue of Microorganisms (GCM) 10K type strain sequencing project: providing services to taxonomists for standard genome sequencing and annotation.</title>
        <authorList>
            <consortium name="The Broad Institute Genomics Platform"/>
            <consortium name="The Broad Institute Genome Sequencing Center for Infectious Disease"/>
            <person name="Wu L."/>
            <person name="Ma J."/>
        </authorList>
    </citation>
    <scope>NUCLEOTIDE SEQUENCE [LARGE SCALE GENOMIC DNA]</scope>
    <source>
        <strain evidence="9">JCM 17555</strain>
    </source>
</reference>
<keyword evidence="4 7" id="KW-0812">Transmembrane</keyword>
<comment type="similarity">
    <text evidence="2">Belongs to the CPA3 antiporters (TC 2.A.63) subunit E family.</text>
</comment>
<accession>A0ABP7Q2T1</accession>
<dbReference type="PANTHER" id="PTHR34584:SF1">
    <property type="entry name" value="NA(+)_H(+) ANTIPORTER SUBUNIT E1"/>
    <property type="match status" value="1"/>
</dbReference>
<evidence type="ECO:0000256" key="5">
    <source>
        <dbReference type="ARBA" id="ARBA00022989"/>
    </source>
</evidence>
<dbReference type="NCBIfam" id="NF006518">
    <property type="entry name" value="PRK08965.1-2"/>
    <property type="match status" value="1"/>
</dbReference>
<proteinExistence type="inferred from homology"/>
<keyword evidence="3" id="KW-1003">Cell membrane</keyword>
<evidence type="ECO:0000256" key="1">
    <source>
        <dbReference type="ARBA" id="ARBA00004651"/>
    </source>
</evidence>
<feature type="transmembrane region" description="Helical" evidence="7">
    <location>
        <begin position="66"/>
        <end position="86"/>
    </location>
</feature>
<comment type="subcellular location">
    <subcellularLocation>
        <location evidence="1">Cell membrane</location>
        <topology evidence="1">Multi-pass membrane protein</topology>
    </subcellularLocation>
</comment>
<evidence type="ECO:0000256" key="3">
    <source>
        <dbReference type="ARBA" id="ARBA00022475"/>
    </source>
</evidence>
<dbReference type="RefSeq" id="WP_344808851.1">
    <property type="nucleotide sequence ID" value="NZ_BAABBO010000018.1"/>
</dbReference>